<feature type="repeat" description="ANK" evidence="3">
    <location>
        <begin position="776"/>
        <end position="808"/>
    </location>
</feature>
<dbReference type="Gene3D" id="1.25.40.20">
    <property type="entry name" value="Ankyrin repeat-containing domain"/>
    <property type="match status" value="6"/>
</dbReference>
<protein>
    <submittedName>
        <fullName evidence="5">Ankyrin-3</fullName>
    </submittedName>
</protein>
<evidence type="ECO:0000313" key="5">
    <source>
        <dbReference type="EMBL" id="JAG02779.1"/>
    </source>
</evidence>
<feature type="repeat" description="ANK" evidence="3">
    <location>
        <begin position="176"/>
        <end position="208"/>
    </location>
</feature>
<feature type="repeat" description="ANK" evidence="3">
    <location>
        <begin position="76"/>
        <end position="109"/>
    </location>
</feature>
<feature type="repeat" description="ANK" evidence="3">
    <location>
        <begin position="143"/>
        <end position="172"/>
    </location>
</feature>
<feature type="repeat" description="ANK" evidence="3">
    <location>
        <begin position="473"/>
        <end position="505"/>
    </location>
</feature>
<reference evidence="5" key="1">
    <citation type="journal article" date="2014" name="PLoS ONE">
        <title>Transcriptome-Based Identification of ABC Transporters in the Western Tarnished Plant Bug Lygus hesperus.</title>
        <authorList>
            <person name="Hull J.J."/>
            <person name="Chaney K."/>
            <person name="Geib S.M."/>
            <person name="Fabrick J.A."/>
            <person name="Brent C.S."/>
            <person name="Walsh D."/>
            <person name="Lavine L.C."/>
        </authorList>
    </citation>
    <scope>NUCLEOTIDE SEQUENCE</scope>
</reference>
<dbReference type="Pfam" id="PF00023">
    <property type="entry name" value="Ank"/>
    <property type="match status" value="4"/>
</dbReference>
<dbReference type="PRINTS" id="PR01415">
    <property type="entry name" value="ANKYRIN"/>
</dbReference>
<feature type="region of interest" description="Disordered" evidence="4">
    <location>
        <begin position="1194"/>
        <end position="1214"/>
    </location>
</feature>
<feature type="repeat" description="ANK" evidence="3">
    <location>
        <begin position="436"/>
        <end position="468"/>
    </location>
</feature>
<feature type="repeat" description="ANK" evidence="3">
    <location>
        <begin position="667"/>
        <end position="699"/>
    </location>
</feature>
<reference evidence="5" key="2">
    <citation type="submission" date="2014-07" db="EMBL/GenBank/DDBJ databases">
        <authorList>
            <person name="Hull J."/>
        </authorList>
    </citation>
    <scope>NUCLEOTIDE SEQUENCE</scope>
</reference>
<dbReference type="InterPro" id="IPR036770">
    <property type="entry name" value="Ankyrin_rpt-contain_sf"/>
</dbReference>
<dbReference type="SMART" id="SM00248">
    <property type="entry name" value="ANK"/>
    <property type="match status" value="23"/>
</dbReference>
<dbReference type="PROSITE" id="PS50088">
    <property type="entry name" value="ANK_REPEAT"/>
    <property type="match status" value="17"/>
</dbReference>
<organism evidence="5">
    <name type="scientific">Lygus hesperus</name>
    <name type="common">Western plant bug</name>
    <dbReference type="NCBI Taxonomy" id="30085"/>
    <lineage>
        <taxon>Eukaryota</taxon>
        <taxon>Metazoa</taxon>
        <taxon>Ecdysozoa</taxon>
        <taxon>Arthropoda</taxon>
        <taxon>Hexapoda</taxon>
        <taxon>Insecta</taxon>
        <taxon>Pterygota</taxon>
        <taxon>Neoptera</taxon>
        <taxon>Paraneoptera</taxon>
        <taxon>Hemiptera</taxon>
        <taxon>Heteroptera</taxon>
        <taxon>Panheteroptera</taxon>
        <taxon>Cimicomorpha</taxon>
        <taxon>Miridae</taxon>
        <taxon>Mirini</taxon>
        <taxon>Lygus</taxon>
    </lineage>
</organism>
<proteinExistence type="predicted"/>
<evidence type="ECO:0000256" key="1">
    <source>
        <dbReference type="ARBA" id="ARBA00022737"/>
    </source>
</evidence>
<feature type="repeat" description="ANK" evidence="3">
    <location>
        <begin position="635"/>
        <end position="667"/>
    </location>
</feature>
<dbReference type="SUPFAM" id="SSF48403">
    <property type="entry name" value="Ankyrin repeat"/>
    <property type="match status" value="3"/>
</dbReference>
<dbReference type="EMBL" id="GBHO01040825">
    <property type="protein sequence ID" value="JAG02779.1"/>
    <property type="molecule type" value="Transcribed_RNA"/>
</dbReference>
<dbReference type="InterPro" id="IPR002110">
    <property type="entry name" value="Ankyrin_rpt"/>
</dbReference>
<feature type="repeat" description="ANK" evidence="3">
    <location>
        <begin position="42"/>
        <end position="74"/>
    </location>
</feature>
<sequence>MLHNIGSTCELLTAVRNGKEDKTKELLSYENFYNLPSWNQGQGIVLLREALARGHCEIAKLLLHKGARVNNKLGNPTNDPLHFAVGLTDNLEIIRLLLNEGAKINCPNGDGCTPLHLAVFTNNEAATRLLLENQAKPDAEDHFRNTPLHIAAERGLHVMAEMLLENGAQPDIPLVNGFTPLHLACLHARPETVSVLVKHSADVNACSDLGTPLDLSFPNDEPVTFVEHRATIVSTLLDAGAKVNAIDNSGKTILHRVVEQNCPGLVAVALKYANINALSFDVPQKCLQTPLQIAVQRGYEEISDLLITHGADINMPCNTVLGGNYTPLHLACSYGHIGIVKRILKRGADLEVKTLEGKTPVHAAVSHFKGDTNALLEIVQLMIDSGAKINTLDQDNSTILHAAVDNKCLPLVELVFKLISKTNLDLKTFVNSTTVGGLTPLHIAAANGCVELAEFLLKHNANINLVSHNSASDGFTPLHIASKNVHVDIIKLFLSRGANVNALSALDQTPAHVIMSFPDNFCHRHLQKGLAAISVLLENGADVDCVDKKGDTILNLAVKLRCLVAVQAILGYKPNPNSPGNRIALRTAVVTGTKFSDDVFCDFSYNLRIGAVKENRRIIEVLQEYGLVFNEIDVQDNEVLHHAIRKGYINVVQYLLDHGADFKASSDLGTPLHSAVIMLQEEIVRLLVRLGADVNARDICGKVPIFYITEKLEKLKVFRDFGDSQKCLSVAEELLSNGADLSNESKFLIIATQRKTRNLVEMALKCKADVNVVGLHSSTALHAAVKAGDEYLVKLLLEHGAEIDAKDHDSQTPLLIAVSRRVETIVDHLLDRGAQVNVEDERQYTPLHYAAMWGWVPVIERLLELGAEIDPRTFKNLTPLLLAAELGRGKAVIALLRGGADPTAKRNDDSTALHLAAKWPDDSVVENLIYYGADPRARTSNNMTPLGCSLQECHPKVVRTLLENGGYTPEMCCSMCQAVRWFNKRNFDGSAEMSEILHLHFLNLEAQKLWPQFKGMQLCYCRLWFKSDVAAGDPDEEIEEIKEKPIVKGVTLYDIIAKSKNQLVSLARNASIVEALSSVDFIQEYPVFGILIKHKWESAVTREKLLSNGISSFNSLIIGSVLDQIDTNNALSDTLSSVGYCWLLNFMKISNGGENVSQMSTAGFVQYLKQIHSLLPVAVVENIIGNLSDNDLRNMTSATTPPDPQISTSQDELP</sequence>
<name>A0A0A9W4Q1_LYGHE</name>
<evidence type="ECO:0000256" key="3">
    <source>
        <dbReference type="PROSITE-ProRule" id="PRU00023"/>
    </source>
</evidence>
<gene>
    <name evidence="5" type="primary">ANK3_6</name>
    <name evidence="5" type="ORF">CM83_70773</name>
</gene>
<evidence type="ECO:0000256" key="2">
    <source>
        <dbReference type="ARBA" id="ARBA00023043"/>
    </source>
</evidence>
<feature type="repeat" description="ANK" evidence="3">
    <location>
        <begin position="110"/>
        <end position="142"/>
    </location>
</feature>
<feature type="repeat" description="ANK" evidence="3">
    <location>
        <begin position="809"/>
        <end position="841"/>
    </location>
</feature>
<dbReference type="AlphaFoldDB" id="A0A0A9W4Q1"/>
<evidence type="ECO:0000256" key="4">
    <source>
        <dbReference type="SAM" id="MobiDB-lite"/>
    </source>
</evidence>
<dbReference type="PANTHER" id="PTHR24198">
    <property type="entry name" value="ANKYRIN REPEAT AND PROTEIN KINASE DOMAIN-CONTAINING PROTEIN"/>
    <property type="match status" value="1"/>
</dbReference>
<keyword evidence="2 3" id="KW-0040">ANK repeat</keyword>
<dbReference type="Pfam" id="PF12796">
    <property type="entry name" value="Ank_2"/>
    <property type="match status" value="6"/>
</dbReference>
<feature type="repeat" description="ANK" evidence="3">
    <location>
        <begin position="356"/>
        <end position="394"/>
    </location>
</feature>
<feature type="repeat" description="ANK" evidence="3">
    <location>
        <begin position="875"/>
        <end position="907"/>
    </location>
</feature>
<feature type="repeat" description="ANK" evidence="3">
    <location>
        <begin position="286"/>
        <end position="318"/>
    </location>
</feature>
<feature type="repeat" description="ANK" evidence="3">
    <location>
        <begin position="842"/>
        <end position="874"/>
    </location>
</feature>
<feature type="repeat" description="ANK" evidence="3">
    <location>
        <begin position="908"/>
        <end position="940"/>
    </location>
</feature>
<dbReference type="PANTHER" id="PTHR24198:SF165">
    <property type="entry name" value="ANKYRIN REPEAT-CONTAINING PROTEIN-RELATED"/>
    <property type="match status" value="1"/>
</dbReference>
<accession>A0A0A9W4Q1</accession>
<keyword evidence="1" id="KW-0677">Repeat</keyword>
<feature type="repeat" description="ANK" evidence="3">
    <location>
        <begin position="323"/>
        <end position="355"/>
    </location>
</feature>
<dbReference type="PROSITE" id="PS50297">
    <property type="entry name" value="ANK_REP_REGION"/>
    <property type="match status" value="15"/>
</dbReference>